<dbReference type="InterPro" id="IPR043128">
    <property type="entry name" value="Rev_trsase/Diguanyl_cyclase"/>
</dbReference>
<evidence type="ECO:0000256" key="1">
    <source>
        <dbReference type="ARBA" id="ARBA00012528"/>
    </source>
</evidence>
<dbReference type="EMBL" id="RBID01000011">
    <property type="protein sequence ID" value="RKQ61446.1"/>
    <property type="molecule type" value="Genomic_DNA"/>
</dbReference>
<protein>
    <recommendedName>
        <fullName evidence="1">diguanylate cyclase</fullName>
        <ecNumber evidence="1">2.7.7.65</ecNumber>
    </recommendedName>
</protein>
<dbReference type="GO" id="GO:0043709">
    <property type="term" value="P:cell adhesion involved in single-species biofilm formation"/>
    <property type="evidence" value="ECO:0007669"/>
    <property type="project" value="TreeGrafter"/>
</dbReference>
<dbReference type="SMART" id="SM00267">
    <property type="entry name" value="GGDEF"/>
    <property type="match status" value="1"/>
</dbReference>
<dbReference type="GO" id="GO:0005886">
    <property type="term" value="C:plasma membrane"/>
    <property type="evidence" value="ECO:0007669"/>
    <property type="project" value="TreeGrafter"/>
</dbReference>
<feature type="domain" description="GGDEF" evidence="4">
    <location>
        <begin position="247"/>
        <end position="382"/>
    </location>
</feature>
<dbReference type="PANTHER" id="PTHR45138:SF9">
    <property type="entry name" value="DIGUANYLATE CYCLASE DGCM-RELATED"/>
    <property type="match status" value="1"/>
</dbReference>
<dbReference type="SUPFAM" id="SSF55073">
    <property type="entry name" value="Nucleotide cyclase"/>
    <property type="match status" value="1"/>
</dbReference>
<evidence type="ECO:0000256" key="2">
    <source>
        <dbReference type="ARBA" id="ARBA00034247"/>
    </source>
</evidence>
<dbReference type="Gene3D" id="3.30.70.270">
    <property type="match status" value="1"/>
</dbReference>
<dbReference type="EC" id="2.7.7.65" evidence="1"/>
<feature type="transmembrane region" description="Helical" evidence="3">
    <location>
        <begin position="65"/>
        <end position="86"/>
    </location>
</feature>
<reference evidence="5 6" key="1">
    <citation type="submission" date="2018-10" db="EMBL/GenBank/DDBJ databases">
        <title>Genomic Encyclopedia of Type Strains, Phase IV (KMG-IV): sequencing the most valuable type-strain genomes for metagenomic binning, comparative biology and taxonomic classification.</title>
        <authorList>
            <person name="Goeker M."/>
        </authorList>
    </citation>
    <scope>NUCLEOTIDE SEQUENCE [LARGE SCALE GENOMIC DNA]</scope>
    <source>
        <strain evidence="5 6">DSM 3303</strain>
    </source>
</reference>
<dbReference type="NCBIfam" id="TIGR00254">
    <property type="entry name" value="GGDEF"/>
    <property type="match status" value="1"/>
</dbReference>
<feature type="transmembrane region" description="Helical" evidence="3">
    <location>
        <begin position="117"/>
        <end position="136"/>
    </location>
</feature>
<gene>
    <name evidence="5" type="ORF">C8E02_1221</name>
</gene>
<dbReference type="Pfam" id="PF00990">
    <property type="entry name" value="GGDEF"/>
    <property type="match status" value="1"/>
</dbReference>
<dbReference type="Proteomes" id="UP000279384">
    <property type="component" value="Unassembled WGS sequence"/>
</dbReference>
<sequence>MKLDLYTLYVGHVTTFVLMTTILLLIGLRYRQEQALRIWGVAGVLACAGIALIALRPYLSPWLGVGLANCLLFFSLMLTWVGGVALEHTRLPWRPGLLLAGAVSGVFLLLPFGAEAFAWRILLFSAAYLLFHALLWRSLRRSPHQARLGYRLGRLIVLLLILTYSVRLLYSSAVSSGWLANSALFAYLDYQAMWLEYAKLLCFIFICFERLEIRLYQQAMLDSLTGLANRRAFHEQAEQRLAANPDAPVALLVMDLDWFKRVNDSHGHLAGDEVLVHFAALLDRHFGHFDAVYGRNGGEEFSVLLSGSAVPHAPVLAETLRQTLAAAPITTSDGNTLQQTVSTGLVVAARGRTPLRELFLQADLQLYAAKEQGRNRVCISAL</sequence>
<dbReference type="PROSITE" id="PS50887">
    <property type="entry name" value="GGDEF"/>
    <property type="match status" value="1"/>
</dbReference>
<evidence type="ECO:0000313" key="5">
    <source>
        <dbReference type="EMBL" id="RKQ61446.1"/>
    </source>
</evidence>
<keyword evidence="3" id="KW-1133">Transmembrane helix</keyword>
<dbReference type="GO" id="GO:1902201">
    <property type="term" value="P:negative regulation of bacterial-type flagellum-dependent cell motility"/>
    <property type="evidence" value="ECO:0007669"/>
    <property type="project" value="TreeGrafter"/>
</dbReference>
<feature type="transmembrane region" description="Helical" evidence="3">
    <location>
        <begin position="6"/>
        <end position="26"/>
    </location>
</feature>
<keyword evidence="3" id="KW-0812">Transmembrane</keyword>
<dbReference type="RefSeq" id="WP_120810024.1">
    <property type="nucleotide sequence ID" value="NZ_JAYRSL010000003.1"/>
</dbReference>
<comment type="catalytic activity">
    <reaction evidence="2">
        <text>2 GTP = 3',3'-c-di-GMP + 2 diphosphate</text>
        <dbReference type="Rhea" id="RHEA:24898"/>
        <dbReference type="ChEBI" id="CHEBI:33019"/>
        <dbReference type="ChEBI" id="CHEBI:37565"/>
        <dbReference type="ChEBI" id="CHEBI:58805"/>
        <dbReference type="EC" id="2.7.7.65"/>
    </reaction>
</comment>
<dbReference type="InterPro" id="IPR050469">
    <property type="entry name" value="Diguanylate_Cyclase"/>
</dbReference>
<dbReference type="AlphaFoldDB" id="A0A495BJS9"/>
<comment type="caution">
    <text evidence="5">The sequence shown here is derived from an EMBL/GenBank/DDBJ whole genome shotgun (WGS) entry which is preliminary data.</text>
</comment>
<dbReference type="InterPro" id="IPR000160">
    <property type="entry name" value="GGDEF_dom"/>
</dbReference>
<feature type="transmembrane region" description="Helical" evidence="3">
    <location>
        <begin position="38"/>
        <end position="59"/>
    </location>
</feature>
<keyword evidence="3" id="KW-0472">Membrane</keyword>
<dbReference type="PANTHER" id="PTHR45138">
    <property type="entry name" value="REGULATORY COMPONENTS OF SENSORY TRANSDUCTION SYSTEM"/>
    <property type="match status" value="1"/>
</dbReference>
<dbReference type="CDD" id="cd01949">
    <property type="entry name" value="GGDEF"/>
    <property type="match status" value="1"/>
</dbReference>
<organism evidence="5 6">
    <name type="scientific">Vogesella indigofera</name>
    <name type="common">Pseudomonas indigofera</name>
    <dbReference type="NCBI Taxonomy" id="45465"/>
    <lineage>
        <taxon>Bacteria</taxon>
        <taxon>Pseudomonadati</taxon>
        <taxon>Pseudomonadota</taxon>
        <taxon>Betaproteobacteria</taxon>
        <taxon>Neisseriales</taxon>
        <taxon>Chromobacteriaceae</taxon>
        <taxon>Vogesella</taxon>
    </lineage>
</organism>
<dbReference type="GO" id="GO:0052621">
    <property type="term" value="F:diguanylate cyclase activity"/>
    <property type="evidence" value="ECO:0007669"/>
    <property type="project" value="UniProtKB-EC"/>
</dbReference>
<feature type="transmembrane region" description="Helical" evidence="3">
    <location>
        <begin position="148"/>
        <end position="170"/>
    </location>
</feature>
<accession>A0A495BJS9</accession>
<feature type="transmembrane region" description="Helical" evidence="3">
    <location>
        <begin position="190"/>
        <end position="208"/>
    </location>
</feature>
<evidence type="ECO:0000259" key="4">
    <source>
        <dbReference type="PROSITE" id="PS50887"/>
    </source>
</evidence>
<evidence type="ECO:0000313" key="6">
    <source>
        <dbReference type="Proteomes" id="UP000279384"/>
    </source>
</evidence>
<evidence type="ECO:0000256" key="3">
    <source>
        <dbReference type="SAM" id="Phobius"/>
    </source>
</evidence>
<proteinExistence type="predicted"/>
<feature type="transmembrane region" description="Helical" evidence="3">
    <location>
        <begin position="93"/>
        <end position="111"/>
    </location>
</feature>
<dbReference type="InterPro" id="IPR029787">
    <property type="entry name" value="Nucleotide_cyclase"/>
</dbReference>
<name>A0A495BJS9_VOGIN</name>